<dbReference type="AlphaFoldDB" id="A0AB36JRC0"/>
<evidence type="ECO:0000313" key="4">
    <source>
        <dbReference type="EMBL" id="ONK30632.1"/>
    </source>
</evidence>
<dbReference type="EMBL" id="MSPT01000002">
    <property type="protein sequence ID" value="ONK29149.1"/>
    <property type="molecule type" value="Genomic_DNA"/>
</dbReference>
<keyword evidence="2" id="KW-0472">Membrane</keyword>
<sequence length="100" mass="11734">MALRQYRPDDNQYDESIPKEKQQATYHAYHARNQNEERIKELFFFLNIAIFSIITVIAAYCYLSNHIPVFLAFILAIATGLIGLKLVRFFIKGKLSKRKH</sequence>
<keyword evidence="6" id="KW-1185">Reference proteome</keyword>
<dbReference type="Pfam" id="PF11674">
    <property type="entry name" value="DUF3270"/>
    <property type="match status" value="1"/>
</dbReference>
<dbReference type="InterPro" id="IPR021688">
    <property type="entry name" value="DUF3270"/>
</dbReference>
<reference evidence="5 6" key="1">
    <citation type="submission" date="2016-12" db="EMBL/GenBank/DDBJ databases">
        <authorList>
            <person name="Gulvik C.A."/>
        </authorList>
    </citation>
    <scope>NUCLEOTIDE SEQUENCE [LARGE SCALE GENOMIC DNA]</scope>
    <source>
        <strain evidence="4 6">12-5202</strain>
        <strain evidence="3 5">12-5291</strain>
    </source>
</reference>
<feature type="region of interest" description="Disordered" evidence="1">
    <location>
        <begin position="1"/>
        <end position="21"/>
    </location>
</feature>
<organism evidence="3 5">
    <name type="scientific">Streptococcus azizii</name>
    <dbReference type="NCBI Taxonomy" id="1579424"/>
    <lineage>
        <taxon>Bacteria</taxon>
        <taxon>Bacillati</taxon>
        <taxon>Bacillota</taxon>
        <taxon>Bacilli</taxon>
        <taxon>Lactobacillales</taxon>
        <taxon>Streptococcaceae</taxon>
        <taxon>Streptococcus</taxon>
    </lineage>
</organism>
<evidence type="ECO:0000256" key="2">
    <source>
        <dbReference type="SAM" id="Phobius"/>
    </source>
</evidence>
<dbReference type="RefSeq" id="WP_076995528.1">
    <property type="nucleotide sequence ID" value="NZ_MSPR01000003.1"/>
</dbReference>
<dbReference type="EMBL" id="MSPR01000003">
    <property type="protein sequence ID" value="ONK30632.1"/>
    <property type="molecule type" value="Genomic_DNA"/>
</dbReference>
<keyword evidence="2" id="KW-0812">Transmembrane</keyword>
<keyword evidence="2" id="KW-1133">Transmembrane helix</keyword>
<proteinExistence type="predicted"/>
<evidence type="ECO:0000256" key="1">
    <source>
        <dbReference type="SAM" id="MobiDB-lite"/>
    </source>
</evidence>
<dbReference type="Proteomes" id="UP000188946">
    <property type="component" value="Unassembled WGS sequence"/>
</dbReference>
<evidence type="ECO:0000313" key="3">
    <source>
        <dbReference type="EMBL" id="ONK29149.1"/>
    </source>
</evidence>
<dbReference type="Proteomes" id="UP000188600">
    <property type="component" value="Unassembled WGS sequence"/>
</dbReference>
<accession>A0AB36JRC0</accession>
<feature type="transmembrane region" description="Helical" evidence="2">
    <location>
        <begin position="42"/>
        <end position="63"/>
    </location>
</feature>
<feature type="transmembrane region" description="Helical" evidence="2">
    <location>
        <begin position="69"/>
        <end position="91"/>
    </location>
</feature>
<protein>
    <recommendedName>
        <fullName evidence="7">DUF3270 domain-containing protein</fullName>
    </recommendedName>
</protein>
<evidence type="ECO:0000313" key="5">
    <source>
        <dbReference type="Proteomes" id="UP000188600"/>
    </source>
</evidence>
<gene>
    <name evidence="4" type="ORF">BVE84_02590</name>
    <name evidence="3" type="ORF">BVE86_01280</name>
</gene>
<comment type="caution">
    <text evidence="3">The sequence shown here is derived from an EMBL/GenBank/DDBJ whole genome shotgun (WGS) entry which is preliminary data.</text>
</comment>
<name>A0AB36JRC0_9STRE</name>
<evidence type="ECO:0008006" key="7">
    <source>
        <dbReference type="Google" id="ProtNLM"/>
    </source>
</evidence>
<evidence type="ECO:0000313" key="6">
    <source>
        <dbReference type="Proteomes" id="UP000188946"/>
    </source>
</evidence>